<proteinExistence type="predicted"/>
<evidence type="ECO:0000313" key="1">
    <source>
        <dbReference type="EMBL" id="GAS85531.1"/>
    </source>
</evidence>
<sequence length="119" mass="13189">MAVYLLEIHENLLQTLVPVKYMDVELAYVGGEEGTDVFVGGASRHGELYRHLFHLGPSSGGAGGNQVIHNLDVSSEPYEMRIISNSSSPNHLVIRMYCRNIHGQTLGILSEYQMMKLAD</sequence>
<evidence type="ECO:0000313" key="2">
    <source>
        <dbReference type="Proteomes" id="UP000069697"/>
    </source>
</evidence>
<organism evidence="1 2">
    <name type="scientific">Paenibacillus amylolyticus</name>
    <dbReference type="NCBI Taxonomy" id="1451"/>
    <lineage>
        <taxon>Bacteria</taxon>
        <taxon>Bacillati</taxon>
        <taxon>Bacillota</taxon>
        <taxon>Bacilli</taxon>
        <taxon>Bacillales</taxon>
        <taxon>Paenibacillaceae</taxon>
        <taxon>Paenibacillus</taxon>
    </lineage>
</organism>
<reference evidence="1 2" key="1">
    <citation type="journal article" date="2016" name="Genome Announc.">
        <title>Draft Genome Sequence of Paenibacillus amylolyticus Heshi-A3, Isolated from Fermented Rice Bran in a Japanese Fermented Seafood Dish.</title>
        <authorList>
            <person name="Akuzawa S."/>
            <person name="Nagaoka J."/>
            <person name="Kanekatsu M."/>
            <person name="Kubota E."/>
            <person name="Ohtake R."/>
            <person name="Suzuki T."/>
            <person name="Kanesaki Y."/>
        </authorList>
    </citation>
    <scope>NUCLEOTIDE SEQUENCE [LARGE SCALE GENOMIC DNA]</scope>
    <source>
        <strain evidence="1 2">Heshi-A3</strain>
    </source>
</reference>
<accession>A0A100VSY0</accession>
<name>A0A100VSY0_PAEAM</name>
<dbReference type="AlphaFoldDB" id="A0A100VSY0"/>
<gene>
    <name evidence="1" type="ORF">PAHA3_5665</name>
</gene>
<dbReference type="RefSeq" id="WP_062837861.1">
    <property type="nucleotide sequence ID" value="NZ_BCNV01000011.1"/>
</dbReference>
<protein>
    <submittedName>
        <fullName evidence="1">Uncharacterized protein</fullName>
    </submittedName>
</protein>
<comment type="caution">
    <text evidence="1">The sequence shown here is derived from an EMBL/GenBank/DDBJ whole genome shotgun (WGS) entry which is preliminary data.</text>
</comment>
<dbReference type="Proteomes" id="UP000069697">
    <property type="component" value="Unassembled WGS sequence"/>
</dbReference>
<reference evidence="2" key="2">
    <citation type="submission" date="2016-01" db="EMBL/GenBank/DDBJ databases">
        <title>Draft Genome Sequence of Paenibacillus amylolyticus Heshi-A3 that Was Isolated from Fermented Rice Bran with Aging Salted Mackerel, Which Was Named Heshiko as Traditional Fermented Seafood in Japan.</title>
        <authorList>
            <person name="Akuzawa S."/>
            <person name="Nakagawa J."/>
            <person name="Kanekatsu T."/>
            <person name="Kubota E."/>
            <person name="Ohtake R."/>
            <person name="Suzuki T."/>
            <person name="Kanesaki Y."/>
        </authorList>
    </citation>
    <scope>NUCLEOTIDE SEQUENCE [LARGE SCALE GENOMIC DNA]</scope>
    <source>
        <strain evidence="2">Heshi-A3</strain>
    </source>
</reference>
<dbReference type="EMBL" id="BCNV01000011">
    <property type="protein sequence ID" value="GAS85531.1"/>
    <property type="molecule type" value="Genomic_DNA"/>
</dbReference>